<sequence>MTVIENGSAAVAKIIGGNKRYPGVVALDNVDFTLSKGEVRALLGKNGAGKSTLIRMLTGSESPDSGEIWLGGIRLEGNDATLTRRAAELGVRAVYQELSLVEGLTVAENLCLGEWPRRSGMIDQSLMAHHATEALAALGVDVPPDALVDTLSPAQKQLVEIARVMKGQPQVVILDEPTSSLANAEVELVINAVKRMSALGIAVIYVSHRMEEIRRIASCATIMRDGQVAGDVTLDSTTTQEIVSLMLGKEHVDLPLVKSDTLLTMPVLHVTQLCHPPKLHNISFTLHRGEVLGIAGLLGSGRSELLKAIVGLEPFSSGEITLNGVRIMRPEYATMLKSGVGYTPENRKEAGIIPLLGVDENTVMTNRHKVSQRGVLNWQRIEELTAAVMRRMTVKAATTQTAIGTLSGGNQQKVVIGRWVYAGSEILLLDEPTRGVDIEAKQQIYRIVRELAAEGKSIIFISSEIEELPLVCDRILLLQNGEFSRELLAPVNVDELMSAILSTH</sequence>
<dbReference type="SUPFAM" id="SSF52540">
    <property type="entry name" value="P-loop containing nucleoside triphosphate hydrolases"/>
    <property type="match status" value="2"/>
</dbReference>
<dbReference type="InterPro" id="IPR017871">
    <property type="entry name" value="ABC_transporter-like_CS"/>
</dbReference>
<dbReference type="InterPro" id="IPR027417">
    <property type="entry name" value="P-loop_NTPase"/>
</dbReference>
<evidence type="ECO:0000256" key="2">
    <source>
        <dbReference type="ARBA" id="ARBA00022737"/>
    </source>
</evidence>
<evidence type="ECO:0000313" key="6">
    <source>
        <dbReference type="EMBL" id="EML7084092.1"/>
    </source>
</evidence>
<protein>
    <submittedName>
        <fullName evidence="6">Sugar ABC transporter ATP-binding protein</fullName>
    </submittedName>
</protein>
<dbReference type="GO" id="GO:0016887">
    <property type="term" value="F:ATP hydrolysis activity"/>
    <property type="evidence" value="ECO:0007669"/>
    <property type="project" value="InterPro"/>
</dbReference>
<name>A0AAI9E064_KLEOX</name>
<reference evidence="6" key="1">
    <citation type="submission" date="2024-02" db="EMBL/GenBank/DDBJ databases">
        <authorList>
            <consortium name="Clinical and Environmental Microbiology Branch: Whole genome sequencing antimicrobial resistance pathogens in the healthcare setting"/>
        </authorList>
    </citation>
    <scope>NUCLEOTIDE SEQUENCE</scope>
    <source>
        <strain evidence="6">2023BB-00086</strain>
    </source>
</reference>
<organism evidence="6">
    <name type="scientific">Klebsiella oxytoca</name>
    <dbReference type="NCBI Taxonomy" id="571"/>
    <lineage>
        <taxon>Bacteria</taxon>
        <taxon>Pseudomonadati</taxon>
        <taxon>Pseudomonadota</taxon>
        <taxon>Gammaproteobacteria</taxon>
        <taxon>Enterobacterales</taxon>
        <taxon>Enterobacteriaceae</taxon>
        <taxon>Klebsiella/Raoultella group</taxon>
        <taxon>Klebsiella</taxon>
    </lineage>
</organism>
<dbReference type="PROSITE" id="PS00211">
    <property type="entry name" value="ABC_TRANSPORTER_1"/>
    <property type="match status" value="1"/>
</dbReference>
<dbReference type="RefSeq" id="WP_049128400.1">
    <property type="nucleotide sequence ID" value="NZ_ABJALA020000004.1"/>
</dbReference>
<dbReference type="PANTHER" id="PTHR43790:SF9">
    <property type="entry name" value="GALACTOFURANOSE TRANSPORTER ATP-BINDING PROTEIN YTFR"/>
    <property type="match status" value="1"/>
</dbReference>
<dbReference type="AlphaFoldDB" id="A0AAI9E064"/>
<feature type="domain" description="ABC transporter" evidence="5">
    <location>
        <begin position="257"/>
        <end position="500"/>
    </location>
</feature>
<dbReference type="InterPro" id="IPR003593">
    <property type="entry name" value="AAA+_ATPase"/>
</dbReference>
<keyword evidence="4 6" id="KW-0067">ATP-binding</keyword>
<evidence type="ECO:0000256" key="4">
    <source>
        <dbReference type="ARBA" id="ARBA00022840"/>
    </source>
</evidence>
<evidence type="ECO:0000259" key="5">
    <source>
        <dbReference type="PROSITE" id="PS50893"/>
    </source>
</evidence>
<feature type="domain" description="ABC transporter" evidence="5">
    <location>
        <begin position="12"/>
        <end position="250"/>
    </location>
</feature>
<dbReference type="CDD" id="cd03216">
    <property type="entry name" value="ABC_Carb_Monos_I"/>
    <property type="match status" value="1"/>
</dbReference>
<dbReference type="PROSITE" id="PS50893">
    <property type="entry name" value="ABC_TRANSPORTER_2"/>
    <property type="match status" value="2"/>
</dbReference>
<dbReference type="Pfam" id="PF00005">
    <property type="entry name" value="ABC_tran"/>
    <property type="match status" value="2"/>
</dbReference>
<keyword evidence="2" id="KW-0677">Repeat</keyword>
<comment type="caution">
    <text evidence="6">The sequence shown here is derived from an EMBL/GenBank/DDBJ whole genome shotgun (WGS) entry which is preliminary data.</text>
</comment>
<dbReference type="SMART" id="SM00382">
    <property type="entry name" value="AAA"/>
    <property type="match status" value="2"/>
</dbReference>
<dbReference type="EMBL" id="ABNOCX020000011">
    <property type="protein sequence ID" value="EML7084092.1"/>
    <property type="molecule type" value="Genomic_DNA"/>
</dbReference>
<dbReference type="PANTHER" id="PTHR43790">
    <property type="entry name" value="CARBOHYDRATE TRANSPORT ATP-BINDING PROTEIN MG119-RELATED"/>
    <property type="match status" value="1"/>
</dbReference>
<gene>
    <name evidence="6" type="ORF">RYF40_004587</name>
</gene>
<dbReference type="CDD" id="cd03215">
    <property type="entry name" value="ABC_Carb_Monos_II"/>
    <property type="match status" value="1"/>
</dbReference>
<evidence type="ECO:0000256" key="1">
    <source>
        <dbReference type="ARBA" id="ARBA00022448"/>
    </source>
</evidence>
<dbReference type="InterPro" id="IPR003439">
    <property type="entry name" value="ABC_transporter-like_ATP-bd"/>
</dbReference>
<evidence type="ECO:0000256" key="3">
    <source>
        <dbReference type="ARBA" id="ARBA00022741"/>
    </source>
</evidence>
<accession>A0AAI9E064</accession>
<keyword evidence="1" id="KW-0813">Transport</keyword>
<dbReference type="Gene3D" id="3.40.50.300">
    <property type="entry name" value="P-loop containing nucleotide triphosphate hydrolases"/>
    <property type="match status" value="2"/>
</dbReference>
<dbReference type="GO" id="GO:0005524">
    <property type="term" value="F:ATP binding"/>
    <property type="evidence" value="ECO:0007669"/>
    <property type="project" value="UniProtKB-KW"/>
</dbReference>
<keyword evidence="3" id="KW-0547">Nucleotide-binding</keyword>
<dbReference type="InterPro" id="IPR050107">
    <property type="entry name" value="ABC_carbohydrate_import_ATPase"/>
</dbReference>
<proteinExistence type="predicted"/>